<dbReference type="GO" id="GO:0003677">
    <property type="term" value="F:DNA binding"/>
    <property type="evidence" value="ECO:0007669"/>
    <property type="project" value="UniProtKB-KW"/>
</dbReference>
<dbReference type="CDD" id="cd12148">
    <property type="entry name" value="fungal_TF_MHR"/>
    <property type="match status" value="1"/>
</dbReference>
<dbReference type="PANTHER" id="PTHR46910">
    <property type="entry name" value="TRANSCRIPTION FACTOR PDR1"/>
    <property type="match status" value="1"/>
</dbReference>
<dbReference type="AlphaFoldDB" id="A0A1V6U0G7"/>
<keyword evidence="5" id="KW-0804">Transcription</keyword>
<keyword evidence="10" id="KW-1185">Reference proteome</keyword>
<dbReference type="SUPFAM" id="SSF57701">
    <property type="entry name" value="Zn2/Cys6 DNA-binding domain"/>
    <property type="match status" value="1"/>
</dbReference>
<dbReference type="Proteomes" id="UP000191285">
    <property type="component" value="Unassembled WGS sequence"/>
</dbReference>
<protein>
    <recommendedName>
        <fullName evidence="8">Zn(2)-C6 fungal-type domain-containing protein</fullName>
    </recommendedName>
</protein>
<name>A0A1V6U0G7_9EURO</name>
<feature type="domain" description="Zn(2)-C6 fungal-type" evidence="8">
    <location>
        <begin position="12"/>
        <end position="42"/>
    </location>
</feature>
<dbReference type="Gene3D" id="4.10.240.10">
    <property type="entry name" value="Zn(2)-C6 fungal-type DNA-binding domain"/>
    <property type="match status" value="1"/>
</dbReference>
<dbReference type="EMBL" id="MLKD01000001">
    <property type="protein sequence ID" value="OQE32068.1"/>
    <property type="molecule type" value="Genomic_DNA"/>
</dbReference>
<dbReference type="PANTHER" id="PTHR46910:SF3">
    <property type="entry name" value="HALOTOLERANCE PROTEIN 9-RELATED"/>
    <property type="match status" value="1"/>
</dbReference>
<comment type="subcellular location">
    <subcellularLocation>
        <location evidence="1">Nucleus</location>
    </subcellularLocation>
</comment>
<dbReference type="OrthoDB" id="2740448at2759"/>
<feature type="compositionally biased region" description="Polar residues" evidence="7">
    <location>
        <begin position="106"/>
        <end position="116"/>
    </location>
</feature>
<reference evidence="10" key="1">
    <citation type="journal article" date="2017" name="Nat. Microbiol.">
        <title>Global analysis of biosynthetic gene clusters reveals vast potential of secondary metabolite production in Penicillium species.</title>
        <authorList>
            <person name="Nielsen J.C."/>
            <person name="Grijseels S."/>
            <person name="Prigent S."/>
            <person name="Ji B."/>
            <person name="Dainat J."/>
            <person name="Nielsen K.F."/>
            <person name="Frisvad J.C."/>
            <person name="Workman M."/>
            <person name="Nielsen J."/>
        </authorList>
    </citation>
    <scope>NUCLEOTIDE SEQUENCE [LARGE SCALE GENOMIC DNA]</scope>
    <source>
        <strain evidence="10">IBT 24891</strain>
    </source>
</reference>
<evidence type="ECO:0000259" key="8">
    <source>
        <dbReference type="PROSITE" id="PS50048"/>
    </source>
</evidence>
<dbReference type="PROSITE" id="PS50048">
    <property type="entry name" value="ZN2_CY6_FUNGAL_2"/>
    <property type="match status" value="1"/>
</dbReference>
<evidence type="ECO:0000256" key="7">
    <source>
        <dbReference type="SAM" id="MobiDB-lite"/>
    </source>
</evidence>
<dbReference type="CDD" id="cd00067">
    <property type="entry name" value="GAL4"/>
    <property type="match status" value="1"/>
</dbReference>
<evidence type="ECO:0000256" key="5">
    <source>
        <dbReference type="ARBA" id="ARBA00023163"/>
    </source>
</evidence>
<dbReference type="InterPro" id="IPR001138">
    <property type="entry name" value="Zn2Cys6_DnaBD"/>
</dbReference>
<dbReference type="GO" id="GO:0005634">
    <property type="term" value="C:nucleus"/>
    <property type="evidence" value="ECO:0007669"/>
    <property type="project" value="UniProtKB-SubCell"/>
</dbReference>
<keyword evidence="2" id="KW-0479">Metal-binding</keyword>
<evidence type="ECO:0000256" key="2">
    <source>
        <dbReference type="ARBA" id="ARBA00022723"/>
    </source>
</evidence>
<dbReference type="InterPro" id="IPR050987">
    <property type="entry name" value="AtrR-like"/>
</dbReference>
<comment type="caution">
    <text evidence="9">The sequence shown here is derived from an EMBL/GenBank/DDBJ whole genome shotgun (WGS) entry which is preliminary data.</text>
</comment>
<keyword evidence="3" id="KW-0805">Transcription regulation</keyword>
<dbReference type="GO" id="GO:0008270">
    <property type="term" value="F:zinc ion binding"/>
    <property type="evidence" value="ECO:0007669"/>
    <property type="project" value="InterPro"/>
</dbReference>
<evidence type="ECO:0000256" key="1">
    <source>
        <dbReference type="ARBA" id="ARBA00004123"/>
    </source>
</evidence>
<proteinExistence type="predicted"/>
<evidence type="ECO:0000313" key="10">
    <source>
        <dbReference type="Proteomes" id="UP000191285"/>
    </source>
</evidence>
<dbReference type="SMART" id="SM00066">
    <property type="entry name" value="GAL4"/>
    <property type="match status" value="1"/>
</dbReference>
<accession>A0A1V6U0G7</accession>
<keyword evidence="4" id="KW-0238">DNA-binding</keyword>
<evidence type="ECO:0000256" key="3">
    <source>
        <dbReference type="ARBA" id="ARBA00023015"/>
    </source>
</evidence>
<sequence length="618" mass="70568">MLGTGPALASISCIRCQSKKVRCDRVTPQCDKCEAASVECTYKPRKPRTKKQRYIVASPPITRPSPELSEKGILLEVLERLKRLEDHCGFDKDAVNQEVDADADSMSISSNESETISDPALPETPAPVVPDGIRDILSRIKDEGSRSMLLSNVFCHLQQVQSCFFQNERCFRAITSAMSEIQFMQDTEQMEPFEREPIPKELAREFIDYFYNFYHFEGFRVPLEQSFLSSIPDLLEIPHVQLDYTSQIIYYTIVLQGMVSNPGEIGGRGHYVQYLYQKCVSLSEKWLQNVKETPADFFAALTLISIALEGCNIDLSWKAHAQACRISKALGYFCVDETPSEENRLHLTEPGSASHQVEVEKNRKRFEFWHLVRTDCLFRMCFGKPGIITAGSWKVNFPDPTITGVDHESSRFIQIHFIASMRLALIVMKYLDWVDGGKDPDPISHDARIDDFIDEVQSILFDWDTEGLLRMTKNHIDIWFCVDVLFSSYKMLIILYQSKICTQGPILPVQAVDISRKSVKIFQSLLESKEHAFWGVSLILFHQFIPFFILCLDIIGNPDHLHLEEDLVSIGWISDFVELVIKERVELKPVMIIIKSMATACQQTKMDRLSCSTDATHI</sequence>
<dbReference type="GO" id="GO:0000981">
    <property type="term" value="F:DNA-binding transcription factor activity, RNA polymerase II-specific"/>
    <property type="evidence" value="ECO:0007669"/>
    <property type="project" value="InterPro"/>
</dbReference>
<gene>
    <name evidence="9" type="ORF">PENSTE_c001G03828</name>
</gene>
<dbReference type="InterPro" id="IPR036864">
    <property type="entry name" value="Zn2-C6_fun-type_DNA-bd_sf"/>
</dbReference>
<feature type="region of interest" description="Disordered" evidence="7">
    <location>
        <begin position="101"/>
        <end position="128"/>
    </location>
</feature>
<keyword evidence="6" id="KW-0539">Nucleus</keyword>
<evidence type="ECO:0000256" key="4">
    <source>
        <dbReference type="ARBA" id="ARBA00023125"/>
    </source>
</evidence>
<dbReference type="Pfam" id="PF00172">
    <property type="entry name" value="Zn_clus"/>
    <property type="match status" value="1"/>
</dbReference>
<evidence type="ECO:0000313" key="9">
    <source>
        <dbReference type="EMBL" id="OQE32068.1"/>
    </source>
</evidence>
<evidence type="ECO:0000256" key="6">
    <source>
        <dbReference type="ARBA" id="ARBA00023242"/>
    </source>
</evidence>
<organism evidence="9 10">
    <name type="scientific">Penicillium steckii</name>
    <dbReference type="NCBI Taxonomy" id="303698"/>
    <lineage>
        <taxon>Eukaryota</taxon>
        <taxon>Fungi</taxon>
        <taxon>Dikarya</taxon>
        <taxon>Ascomycota</taxon>
        <taxon>Pezizomycotina</taxon>
        <taxon>Eurotiomycetes</taxon>
        <taxon>Eurotiomycetidae</taxon>
        <taxon>Eurotiales</taxon>
        <taxon>Aspergillaceae</taxon>
        <taxon>Penicillium</taxon>
    </lineage>
</organism>